<dbReference type="EMBL" id="VJZA01000002">
    <property type="protein sequence ID" value="TVT25630.1"/>
    <property type="molecule type" value="Genomic_DNA"/>
</dbReference>
<sequence length="211" mass="22457">MKLTVFGATGGTGVEVVRQALDQGHQVTAVVRDPARLDVPSHERLEVVTANVFEPAEILPAVSGSEAVISALGPRDRGPTTICRVGTSSIMSAMDTAGVRRLVVVSNSGMHTDCDGVFVRRIVKPILIRVLREGYEDMGIMEDRVLASGLAWTVVRPPMLTNKPYTGRITSSVGETVRGRVTMSRANLADYLLRAAGDDTVIGTAPFVANG</sequence>
<evidence type="ECO:0000313" key="2">
    <source>
        <dbReference type="EMBL" id="TVT25630.1"/>
    </source>
</evidence>
<dbReference type="Gene3D" id="3.40.50.720">
    <property type="entry name" value="NAD(P)-binding Rossmann-like Domain"/>
    <property type="match status" value="1"/>
</dbReference>
<evidence type="ECO:0000259" key="1">
    <source>
        <dbReference type="Pfam" id="PF13460"/>
    </source>
</evidence>
<organism evidence="2 3">
    <name type="scientific">Amycolatopsis acidiphila</name>
    <dbReference type="NCBI Taxonomy" id="715473"/>
    <lineage>
        <taxon>Bacteria</taxon>
        <taxon>Bacillati</taxon>
        <taxon>Actinomycetota</taxon>
        <taxon>Actinomycetes</taxon>
        <taxon>Pseudonocardiales</taxon>
        <taxon>Pseudonocardiaceae</taxon>
        <taxon>Amycolatopsis</taxon>
    </lineage>
</organism>
<dbReference type="SUPFAM" id="SSF51735">
    <property type="entry name" value="NAD(P)-binding Rossmann-fold domains"/>
    <property type="match status" value="1"/>
</dbReference>
<dbReference type="GO" id="GO:0042602">
    <property type="term" value="F:riboflavin reductase (NADPH) activity"/>
    <property type="evidence" value="ECO:0007669"/>
    <property type="project" value="TreeGrafter"/>
</dbReference>
<protein>
    <submittedName>
        <fullName evidence="2">NAD(P)-dependent oxidoreductase</fullName>
    </submittedName>
</protein>
<dbReference type="InterPro" id="IPR036291">
    <property type="entry name" value="NAD(P)-bd_dom_sf"/>
</dbReference>
<comment type="caution">
    <text evidence="2">The sequence shown here is derived from an EMBL/GenBank/DDBJ whole genome shotgun (WGS) entry which is preliminary data.</text>
</comment>
<dbReference type="InterPro" id="IPR051606">
    <property type="entry name" value="Polyketide_Oxido-like"/>
</dbReference>
<dbReference type="AlphaFoldDB" id="A0A558AN18"/>
<name>A0A558AN18_9PSEU</name>
<keyword evidence="3" id="KW-1185">Reference proteome</keyword>
<gene>
    <name evidence="2" type="ORF">FNH06_02150</name>
</gene>
<feature type="domain" description="NAD(P)-binding" evidence="1">
    <location>
        <begin position="7"/>
        <end position="198"/>
    </location>
</feature>
<dbReference type="InterPro" id="IPR016040">
    <property type="entry name" value="NAD(P)-bd_dom"/>
</dbReference>
<proteinExistence type="predicted"/>
<dbReference type="PANTHER" id="PTHR43355">
    <property type="entry name" value="FLAVIN REDUCTASE (NADPH)"/>
    <property type="match status" value="1"/>
</dbReference>
<dbReference type="Pfam" id="PF13460">
    <property type="entry name" value="NAD_binding_10"/>
    <property type="match status" value="1"/>
</dbReference>
<accession>A0A558AN18</accession>
<dbReference type="Proteomes" id="UP000318578">
    <property type="component" value="Unassembled WGS sequence"/>
</dbReference>
<reference evidence="2 3" key="1">
    <citation type="submission" date="2019-07" db="EMBL/GenBank/DDBJ databases">
        <title>New species of Amycolatopsis and Streptomyces.</title>
        <authorList>
            <person name="Duangmal K."/>
            <person name="Teo W.F.A."/>
            <person name="Lipun K."/>
        </authorList>
    </citation>
    <scope>NUCLEOTIDE SEQUENCE [LARGE SCALE GENOMIC DNA]</scope>
    <source>
        <strain evidence="2 3">JCM 30562</strain>
    </source>
</reference>
<dbReference type="PANTHER" id="PTHR43355:SF2">
    <property type="entry name" value="FLAVIN REDUCTASE (NADPH)"/>
    <property type="match status" value="1"/>
</dbReference>
<dbReference type="OrthoDB" id="3763081at2"/>
<dbReference type="RefSeq" id="WP_144632789.1">
    <property type="nucleotide sequence ID" value="NZ_BNAX01000021.1"/>
</dbReference>
<evidence type="ECO:0000313" key="3">
    <source>
        <dbReference type="Proteomes" id="UP000318578"/>
    </source>
</evidence>
<dbReference type="GO" id="GO:0004074">
    <property type="term" value="F:biliverdin reductase [NAD(P)H] activity"/>
    <property type="evidence" value="ECO:0007669"/>
    <property type="project" value="TreeGrafter"/>
</dbReference>